<dbReference type="InterPro" id="IPR019734">
    <property type="entry name" value="TPR_rpt"/>
</dbReference>
<dbReference type="Gene3D" id="1.25.40.10">
    <property type="entry name" value="Tetratricopeptide repeat domain"/>
    <property type="match status" value="1"/>
</dbReference>
<dbReference type="InterPro" id="IPR011990">
    <property type="entry name" value="TPR-like_helical_dom_sf"/>
</dbReference>
<dbReference type="EMBL" id="FQUU01000011">
    <property type="protein sequence ID" value="SHF45256.1"/>
    <property type="molecule type" value="Genomic_DNA"/>
</dbReference>
<keyword evidence="5" id="KW-1185">Reference proteome</keyword>
<dbReference type="SUPFAM" id="SSF48452">
    <property type="entry name" value="TPR-like"/>
    <property type="match status" value="1"/>
</dbReference>
<evidence type="ECO:0000256" key="1">
    <source>
        <dbReference type="ARBA" id="ARBA00022737"/>
    </source>
</evidence>
<proteinExistence type="predicted"/>
<keyword evidence="1" id="KW-0677">Repeat</keyword>
<dbReference type="PANTHER" id="PTHR22904:SF523">
    <property type="entry name" value="STRESS-INDUCED-PHOSPHOPROTEIN 1"/>
    <property type="match status" value="1"/>
</dbReference>
<dbReference type="AlphaFoldDB" id="A0A1M5BS60"/>
<evidence type="ECO:0000313" key="5">
    <source>
        <dbReference type="Proteomes" id="UP000184048"/>
    </source>
</evidence>
<dbReference type="PROSITE" id="PS50005">
    <property type="entry name" value="TPR"/>
    <property type="match status" value="1"/>
</dbReference>
<reference evidence="4 5" key="1">
    <citation type="submission" date="2016-11" db="EMBL/GenBank/DDBJ databases">
        <authorList>
            <person name="Jaros S."/>
            <person name="Januszkiewicz K."/>
            <person name="Wedrychowicz H."/>
        </authorList>
    </citation>
    <scope>NUCLEOTIDE SEQUENCE [LARGE SCALE GENOMIC DNA]</scope>
    <source>
        <strain evidence="4 5">DSM 18119</strain>
    </source>
</reference>
<sequence length="198" mass="22776">MSSIILKLFVYSSFFLTQCYGQGNKMNCTPKAIELNNKAADYLQFQNYDSALFYLDKAIELDSSYYIAYSNKGAIYCTLKNYRKALIETKKVLVIKPDLAEAWVIAGMLSDKIGDTLHAPAFYKTSIEIFERRIADPNKTKQSESNSINRALSLILIGQEREGREEFRRLTELYPNNKMLGQLLNLSKKDYISLTFRE</sequence>
<accession>A0A1M5BS60</accession>
<protein>
    <submittedName>
        <fullName evidence="4">TPR repeat-containing protein</fullName>
    </submittedName>
</protein>
<dbReference type="Pfam" id="PF13181">
    <property type="entry name" value="TPR_8"/>
    <property type="match status" value="1"/>
</dbReference>
<dbReference type="SMART" id="SM00028">
    <property type="entry name" value="TPR"/>
    <property type="match status" value="2"/>
</dbReference>
<evidence type="ECO:0000256" key="3">
    <source>
        <dbReference type="PROSITE-ProRule" id="PRU00339"/>
    </source>
</evidence>
<evidence type="ECO:0000313" key="4">
    <source>
        <dbReference type="EMBL" id="SHF45256.1"/>
    </source>
</evidence>
<dbReference type="PANTHER" id="PTHR22904">
    <property type="entry name" value="TPR REPEAT CONTAINING PROTEIN"/>
    <property type="match status" value="1"/>
</dbReference>
<dbReference type="STRING" id="1121884.SAMN02745131_02651"/>
<dbReference type="GO" id="GO:0051879">
    <property type="term" value="F:Hsp90 protein binding"/>
    <property type="evidence" value="ECO:0007669"/>
    <property type="project" value="TreeGrafter"/>
</dbReference>
<organism evidence="4 5">
    <name type="scientific">Flavisolibacter ginsengisoli DSM 18119</name>
    <dbReference type="NCBI Taxonomy" id="1121884"/>
    <lineage>
        <taxon>Bacteria</taxon>
        <taxon>Pseudomonadati</taxon>
        <taxon>Bacteroidota</taxon>
        <taxon>Chitinophagia</taxon>
        <taxon>Chitinophagales</taxon>
        <taxon>Chitinophagaceae</taxon>
        <taxon>Flavisolibacter</taxon>
    </lineage>
</organism>
<keyword evidence="2 3" id="KW-0802">TPR repeat</keyword>
<dbReference type="Proteomes" id="UP000184048">
    <property type="component" value="Unassembled WGS sequence"/>
</dbReference>
<name>A0A1M5BS60_9BACT</name>
<gene>
    <name evidence="4" type="ORF">SAMN02745131_02651</name>
</gene>
<evidence type="ECO:0000256" key="2">
    <source>
        <dbReference type="ARBA" id="ARBA00022803"/>
    </source>
</evidence>
<feature type="repeat" description="TPR" evidence="3">
    <location>
        <begin position="66"/>
        <end position="99"/>
    </location>
</feature>